<dbReference type="CDD" id="cd00063">
    <property type="entry name" value="FN3"/>
    <property type="match status" value="1"/>
</dbReference>
<dbReference type="SUPFAM" id="SSF48403">
    <property type="entry name" value="Ankyrin repeat"/>
    <property type="match status" value="1"/>
</dbReference>
<dbReference type="PANTHER" id="PTHR24183:SF1">
    <property type="entry name" value="FIBRONECTIN TYPE 3 AND ANKYRIN REPEAT DOMAINS PROTEIN 1"/>
    <property type="match status" value="1"/>
</dbReference>
<dbReference type="PRINTS" id="PR01415">
    <property type="entry name" value="ANKYRIN"/>
</dbReference>
<dbReference type="Gene3D" id="1.25.40.20">
    <property type="entry name" value="Ankyrin repeat-containing domain"/>
    <property type="match status" value="2"/>
</dbReference>
<evidence type="ECO:0000256" key="1">
    <source>
        <dbReference type="PROSITE-ProRule" id="PRU00023"/>
    </source>
</evidence>
<dbReference type="PROSITE" id="PS50853">
    <property type="entry name" value="FN3"/>
    <property type="match status" value="1"/>
</dbReference>
<dbReference type="PROSITE" id="PS50297">
    <property type="entry name" value="ANK_REP_REGION"/>
    <property type="match status" value="5"/>
</dbReference>
<dbReference type="PANTHER" id="PTHR24183">
    <property type="entry name" value="FIBRONECTIN TYPE 3 AND ANKYRIN REPEAT DOMAINS PROTEIN 1"/>
    <property type="match status" value="1"/>
</dbReference>
<evidence type="ECO:0000256" key="2">
    <source>
        <dbReference type="SAM" id="MobiDB-lite"/>
    </source>
</evidence>
<dbReference type="SUPFAM" id="SSF49265">
    <property type="entry name" value="Fibronectin type III"/>
    <property type="match status" value="1"/>
</dbReference>
<feature type="region of interest" description="Disordered" evidence="2">
    <location>
        <begin position="349"/>
        <end position="386"/>
    </location>
</feature>
<feature type="repeat" description="ANK" evidence="1">
    <location>
        <begin position="173"/>
        <end position="205"/>
    </location>
</feature>
<keyword evidence="5" id="KW-1185">Reference proteome</keyword>
<comment type="caution">
    <text evidence="4">The sequence shown here is derived from an EMBL/GenBank/DDBJ whole genome shotgun (WGS) entry which is preliminary data.</text>
</comment>
<dbReference type="SMART" id="SM00248">
    <property type="entry name" value="ANK"/>
    <property type="match status" value="6"/>
</dbReference>
<dbReference type="GO" id="GO:0042981">
    <property type="term" value="P:regulation of apoptotic process"/>
    <property type="evidence" value="ECO:0007669"/>
    <property type="project" value="TreeGrafter"/>
</dbReference>
<evidence type="ECO:0000313" key="4">
    <source>
        <dbReference type="EMBL" id="KAJ7392204.1"/>
    </source>
</evidence>
<evidence type="ECO:0000313" key="5">
    <source>
        <dbReference type="Proteomes" id="UP001163046"/>
    </source>
</evidence>
<reference evidence="4" key="1">
    <citation type="submission" date="2023-01" db="EMBL/GenBank/DDBJ databases">
        <title>Genome assembly of the deep-sea coral Lophelia pertusa.</title>
        <authorList>
            <person name="Herrera S."/>
            <person name="Cordes E."/>
        </authorList>
    </citation>
    <scope>NUCLEOTIDE SEQUENCE</scope>
    <source>
        <strain evidence="4">USNM1676648</strain>
        <tissue evidence="4">Polyp</tissue>
    </source>
</reference>
<feature type="repeat" description="ANK" evidence="1">
    <location>
        <begin position="274"/>
        <end position="306"/>
    </location>
</feature>
<evidence type="ECO:0000259" key="3">
    <source>
        <dbReference type="PROSITE" id="PS50853"/>
    </source>
</evidence>
<dbReference type="Pfam" id="PF00023">
    <property type="entry name" value="Ank"/>
    <property type="match status" value="1"/>
</dbReference>
<accession>A0A9X0DBQ7</accession>
<gene>
    <name evidence="4" type="primary">FANK1_6</name>
    <name evidence="4" type="ORF">OS493_013578</name>
</gene>
<feature type="repeat" description="ANK" evidence="1">
    <location>
        <begin position="206"/>
        <end position="238"/>
    </location>
</feature>
<dbReference type="InterPro" id="IPR036116">
    <property type="entry name" value="FN3_sf"/>
</dbReference>
<dbReference type="Gene3D" id="2.60.40.10">
    <property type="entry name" value="Immunoglobulins"/>
    <property type="match status" value="1"/>
</dbReference>
<dbReference type="PROSITE" id="PS50088">
    <property type="entry name" value="ANK_REPEAT"/>
    <property type="match status" value="5"/>
</dbReference>
<dbReference type="InterPro" id="IPR036770">
    <property type="entry name" value="Ankyrin_rpt-contain_sf"/>
</dbReference>
<feature type="compositionally biased region" description="Basic and acidic residues" evidence="2">
    <location>
        <begin position="349"/>
        <end position="361"/>
    </location>
</feature>
<feature type="domain" description="Fibronectin type-III" evidence="3">
    <location>
        <begin position="6"/>
        <end position="104"/>
    </location>
</feature>
<dbReference type="InterPro" id="IPR002110">
    <property type="entry name" value="Ankyrin_rpt"/>
</dbReference>
<protein>
    <submittedName>
        <fullName evidence="4">Fibronectin type 3 and ankyrin repeat domains protein 1</fullName>
    </submittedName>
</protein>
<keyword evidence="1" id="KW-0040">ANK repeat</keyword>
<dbReference type="InterPro" id="IPR003961">
    <property type="entry name" value="FN3_dom"/>
</dbReference>
<dbReference type="Proteomes" id="UP001163046">
    <property type="component" value="Unassembled WGS sequence"/>
</dbReference>
<name>A0A9X0DBQ7_9CNID</name>
<organism evidence="4 5">
    <name type="scientific">Desmophyllum pertusum</name>
    <dbReference type="NCBI Taxonomy" id="174260"/>
    <lineage>
        <taxon>Eukaryota</taxon>
        <taxon>Metazoa</taxon>
        <taxon>Cnidaria</taxon>
        <taxon>Anthozoa</taxon>
        <taxon>Hexacorallia</taxon>
        <taxon>Scleractinia</taxon>
        <taxon>Caryophylliina</taxon>
        <taxon>Caryophylliidae</taxon>
        <taxon>Desmophyllum</taxon>
    </lineage>
</organism>
<dbReference type="GO" id="GO:0005634">
    <property type="term" value="C:nucleus"/>
    <property type="evidence" value="ECO:0007669"/>
    <property type="project" value="TreeGrafter"/>
</dbReference>
<dbReference type="EMBL" id="MU825402">
    <property type="protein sequence ID" value="KAJ7392204.1"/>
    <property type="molecule type" value="Genomic_DNA"/>
</dbReference>
<dbReference type="OrthoDB" id="9995210at2759"/>
<feature type="repeat" description="ANK" evidence="1">
    <location>
        <begin position="140"/>
        <end position="172"/>
    </location>
</feature>
<dbReference type="InterPro" id="IPR013783">
    <property type="entry name" value="Ig-like_fold"/>
</dbReference>
<proteinExistence type="predicted"/>
<dbReference type="SMART" id="SM00060">
    <property type="entry name" value="FN3"/>
    <property type="match status" value="1"/>
</dbReference>
<dbReference type="Pfam" id="PF12796">
    <property type="entry name" value="Ank_2"/>
    <property type="match status" value="2"/>
</dbReference>
<dbReference type="AlphaFoldDB" id="A0A9X0DBQ7"/>
<sequence length="386" mass="42302">MSVPPRPDPPVVGKVTHNSIELYWKAPEAVDQGQGDSRARYCIQEEELGPKSKGFGNVYSGYSTSNVFEGLESRAQYRYRLKCMNDFGSSAWSAVVTVSTTKKPQTSEDLQRAVTKGDVETVKNILPGLSWQAVDSPDKFGLSPLMIAAQRGYVEVARVLLENGADVNFQSTSGKTALMMASFSGNVEVAKLLRQNTANWDLLDKTGSTALHWAVDGANLDMIRWMLQDGCRVDVKDETSGWTPLMRVAAVGGNVNVAKVLIHHGANVHTMDKEGKTTLMNAALNGFDALVKLLVKKGVSVKLKSEHGKTALDFARSFEHERVIHFLQEQVEALRKADNDRKLAEAKERRQSREQLMDNHGLKSVANGTQNVPSLVSGKENGAVMS</sequence>
<feature type="repeat" description="ANK" evidence="1">
    <location>
        <begin position="240"/>
        <end position="273"/>
    </location>
</feature>